<reference evidence="8 9" key="1">
    <citation type="submission" date="2024-10" db="EMBL/GenBank/DDBJ databases">
        <title>Updated reference genomes for cyclostephanoid diatoms.</title>
        <authorList>
            <person name="Roberts W.R."/>
            <person name="Alverson A.J."/>
        </authorList>
    </citation>
    <scope>NUCLEOTIDE SEQUENCE [LARGE SCALE GENOMIC DNA]</scope>
    <source>
        <strain evidence="8 9">AJA228-03</strain>
    </source>
</reference>
<keyword evidence="5" id="KW-0539">Nucleus</keyword>
<dbReference type="InterPro" id="IPR003228">
    <property type="entry name" value="TFIID_TAF12_dom"/>
</dbReference>
<dbReference type="InterPro" id="IPR037794">
    <property type="entry name" value="TAF12"/>
</dbReference>
<dbReference type="GO" id="GO:0005634">
    <property type="term" value="C:nucleus"/>
    <property type="evidence" value="ECO:0007669"/>
    <property type="project" value="UniProtKB-SubCell"/>
</dbReference>
<organism evidence="8 9">
    <name type="scientific">Cyclostephanos tholiformis</name>
    <dbReference type="NCBI Taxonomy" id="382380"/>
    <lineage>
        <taxon>Eukaryota</taxon>
        <taxon>Sar</taxon>
        <taxon>Stramenopiles</taxon>
        <taxon>Ochrophyta</taxon>
        <taxon>Bacillariophyta</taxon>
        <taxon>Coscinodiscophyceae</taxon>
        <taxon>Thalassiosirophycidae</taxon>
        <taxon>Stephanodiscales</taxon>
        <taxon>Stephanodiscaceae</taxon>
        <taxon>Cyclostephanos</taxon>
    </lineage>
</organism>
<feature type="compositionally biased region" description="Polar residues" evidence="6">
    <location>
        <begin position="38"/>
        <end position="49"/>
    </location>
</feature>
<dbReference type="PANTHER" id="PTHR12264:SF21">
    <property type="entry name" value="TRANSCRIPTION INITIATION FACTOR TFIID SUBUNIT 12"/>
    <property type="match status" value="1"/>
</dbReference>
<evidence type="ECO:0000256" key="3">
    <source>
        <dbReference type="ARBA" id="ARBA00023015"/>
    </source>
</evidence>
<evidence type="ECO:0000256" key="6">
    <source>
        <dbReference type="SAM" id="MobiDB-lite"/>
    </source>
</evidence>
<evidence type="ECO:0000256" key="1">
    <source>
        <dbReference type="ARBA" id="ARBA00004123"/>
    </source>
</evidence>
<comment type="caution">
    <text evidence="8">The sequence shown here is derived from an EMBL/GenBank/DDBJ whole genome shotgun (WGS) entry which is preliminary data.</text>
</comment>
<feature type="region of interest" description="Disordered" evidence="6">
    <location>
        <begin position="150"/>
        <end position="186"/>
    </location>
</feature>
<dbReference type="Pfam" id="PF03847">
    <property type="entry name" value="TFIID_20kDa"/>
    <property type="match status" value="1"/>
</dbReference>
<keyword evidence="3" id="KW-0805">Transcription regulation</keyword>
<feature type="domain" description="Transcription initiation factor TFIID subunit 12" evidence="7">
    <location>
        <begin position="328"/>
        <end position="393"/>
    </location>
</feature>
<dbReference type="SUPFAM" id="SSF47113">
    <property type="entry name" value="Histone-fold"/>
    <property type="match status" value="1"/>
</dbReference>
<feature type="region of interest" description="Disordered" evidence="6">
    <location>
        <begin position="432"/>
        <end position="460"/>
    </location>
</feature>
<keyword evidence="9" id="KW-1185">Reference proteome</keyword>
<dbReference type="PANTHER" id="PTHR12264">
    <property type="entry name" value="TRANSCRIPTION INITIATION FACTOR TFIID SUBUNIT 12"/>
    <property type="match status" value="1"/>
</dbReference>
<comment type="similarity">
    <text evidence="2">Belongs to the TAF12 family.</text>
</comment>
<dbReference type="InterPro" id="IPR009072">
    <property type="entry name" value="Histone-fold"/>
</dbReference>
<evidence type="ECO:0000259" key="7">
    <source>
        <dbReference type="Pfam" id="PF03847"/>
    </source>
</evidence>
<feature type="compositionally biased region" description="Polar residues" evidence="6">
    <location>
        <begin position="152"/>
        <end position="168"/>
    </location>
</feature>
<evidence type="ECO:0000313" key="8">
    <source>
        <dbReference type="EMBL" id="KAL3809264.1"/>
    </source>
</evidence>
<feature type="compositionally biased region" description="Pro residues" evidence="6">
    <location>
        <begin position="77"/>
        <end position="104"/>
    </location>
</feature>
<accession>A0ABD3R960</accession>
<evidence type="ECO:0000256" key="2">
    <source>
        <dbReference type="ARBA" id="ARBA00007530"/>
    </source>
</evidence>
<dbReference type="AlphaFoldDB" id="A0ABD3R960"/>
<dbReference type="EMBL" id="JALLPB020000422">
    <property type="protein sequence ID" value="KAL3809264.1"/>
    <property type="molecule type" value="Genomic_DNA"/>
</dbReference>
<sequence>MAPPKGKGKDLSRMFAPPGLSSTSSTAAPGSALDASPGGTTTTLISSPSGGAPRVVPSPSSRAGKPKGKDFSRMTGPPHPAAQQPPPELVAVQPPPPPPPPPPVVVLGQPPAEATTSVQIMDDARRWNEARAAAGMPPILNHQLPAPPPPTNNVASGIQQQPDMRQSTQQMPIPPPLQQQQQQSMLTTTAYAPAQLQPLVPNPTSLFNRHHQQQMQQQQMQQQQMQQQVLMSTPAQMQQQQLGAQVPMVTLQPNASLNSPNAVIHPAAPQPTKRPGWSEARLSTMNMTLDGESPGKSGTGKSTTAKRKSQLDFDDGYGKPSLAPMLGEKLQNLCHSIDPSYALDSEVQERLVEMADAFVEKVTRDSIKLARHRGSTTMDVVDVAVALKKGFNMEVPGLGPPSVANGGSSSALHGAMMGGWLFADKVSVVPGGRCGGERGGKRPYTSKKRKKSGAAAAAAM</sequence>
<feature type="compositionally biased region" description="Low complexity" evidence="6">
    <location>
        <begin position="16"/>
        <end position="33"/>
    </location>
</feature>
<proteinExistence type="inferred from homology"/>
<evidence type="ECO:0000313" key="9">
    <source>
        <dbReference type="Proteomes" id="UP001530377"/>
    </source>
</evidence>
<comment type="subcellular location">
    <subcellularLocation>
        <location evidence="1">Nucleus</location>
    </subcellularLocation>
</comment>
<evidence type="ECO:0000256" key="5">
    <source>
        <dbReference type="ARBA" id="ARBA00023242"/>
    </source>
</evidence>
<dbReference type="Proteomes" id="UP001530377">
    <property type="component" value="Unassembled WGS sequence"/>
</dbReference>
<dbReference type="Gene3D" id="1.10.20.10">
    <property type="entry name" value="Histone, subunit A"/>
    <property type="match status" value="1"/>
</dbReference>
<keyword evidence="4" id="KW-0804">Transcription</keyword>
<protein>
    <recommendedName>
        <fullName evidence="7">Transcription initiation factor TFIID subunit 12 domain-containing protein</fullName>
    </recommendedName>
</protein>
<evidence type="ECO:0000256" key="4">
    <source>
        <dbReference type="ARBA" id="ARBA00023163"/>
    </source>
</evidence>
<feature type="region of interest" description="Disordered" evidence="6">
    <location>
        <begin position="287"/>
        <end position="314"/>
    </location>
</feature>
<gene>
    <name evidence="8" type="ORF">ACHAXA_009962</name>
</gene>
<feature type="region of interest" description="Disordered" evidence="6">
    <location>
        <begin position="1"/>
        <end position="117"/>
    </location>
</feature>
<dbReference type="CDD" id="cd07981">
    <property type="entry name" value="HFD_TAF12"/>
    <property type="match status" value="1"/>
</dbReference>
<name>A0ABD3R960_9STRA</name>